<feature type="binding site" evidence="9">
    <location>
        <begin position="251"/>
        <end position="253"/>
    </location>
    <ligand>
        <name>ATP</name>
        <dbReference type="ChEBI" id="CHEBI:30616"/>
    </ligand>
</feature>
<proteinExistence type="predicted"/>
<dbReference type="PROSITE" id="PS50862">
    <property type="entry name" value="AA_TRNA_LIGASE_II"/>
    <property type="match status" value="1"/>
</dbReference>
<dbReference type="NCBIfam" id="TIGR00414">
    <property type="entry name" value="serS"/>
    <property type="match status" value="1"/>
</dbReference>
<keyword evidence="2 11" id="KW-0436">Ligase</keyword>
<evidence type="ECO:0000256" key="7">
    <source>
        <dbReference type="NCBIfam" id="TIGR00414"/>
    </source>
</evidence>
<sequence length="420" mass="47554">MDLKEFAKLSDRDLKQLSKRLALKNYQSDLNRIAELAKQYLVAVAELDSARAEHNQASKERNIEDGKTLGIKVGELEQRWKDINTELMPLWRGIPNPPAKGVPEGGEDNSKVVGHSRLQPETLEQPKDHVALGEALNIIDIERGVKVAGSRSYYLKNEAAELEFALVRWIFKLLKKKGFELMVPPQMITEEMMSNAGYIDKSEQHAAEIYKVDDEPAKYLIGTSEQSILGFHSDEIIETPKRYAAFSTCFRKEAGSYGKDVKGIIRTHQFDKIEMFSFVEPKESEKEHKRLVALQEFILKKLEIPYQKVLIAAGDLGMPAAKKIDLESWIPSQQRYRETHSCSNCTDWQARRAMIRYRVAGQPVSGLAGQSKTDYVYTLNGTAVAIGRILVALLENHQQKDGSIGIPRVLWPHCGFKEIK</sequence>
<keyword evidence="4 9" id="KW-0067">ATP-binding</keyword>
<comment type="caution">
    <text evidence="11">The sequence shown here is derived from an EMBL/GenBank/DDBJ whole genome shotgun (WGS) entry which is preliminary data.</text>
</comment>
<feature type="site" description="Important for serine binding" evidence="8">
    <location>
        <position position="382"/>
    </location>
</feature>
<evidence type="ECO:0000256" key="2">
    <source>
        <dbReference type="ARBA" id="ARBA00022598"/>
    </source>
</evidence>
<dbReference type="InterPro" id="IPR006195">
    <property type="entry name" value="aa-tRNA-synth_II"/>
</dbReference>
<evidence type="ECO:0000256" key="8">
    <source>
        <dbReference type="PIRSR" id="PIRSR001529-1"/>
    </source>
</evidence>
<dbReference type="PANTHER" id="PTHR11778">
    <property type="entry name" value="SERYL-TRNA SYNTHETASE"/>
    <property type="match status" value="1"/>
</dbReference>
<name>A0A1F4PNV0_UNCK3</name>
<evidence type="ECO:0000259" key="10">
    <source>
        <dbReference type="PROSITE" id="PS50862"/>
    </source>
</evidence>
<reference evidence="11 12" key="1">
    <citation type="journal article" date="2016" name="Nat. Commun.">
        <title>Thousands of microbial genomes shed light on interconnected biogeochemical processes in an aquifer system.</title>
        <authorList>
            <person name="Anantharaman K."/>
            <person name="Brown C.T."/>
            <person name="Hug L.A."/>
            <person name="Sharon I."/>
            <person name="Castelle C.J."/>
            <person name="Probst A.J."/>
            <person name="Thomas B.C."/>
            <person name="Singh A."/>
            <person name="Wilkins M.J."/>
            <person name="Karaoz U."/>
            <person name="Brodie E.L."/>
            <person name="Williams K.H."/>
            <person name="Hubbard S.S."/>
            <person name="Banfield J.F."/>
        </authorList>
    </citation>
    <scope>NUCLEOTIDE SEQUENCE [LARGE SCALE GENOMIC DNA]</scope>
</reference>
<keyword evidence="6" id="KW-0030">Aminoacyl-tRNA synthetase</keyword>
<dbReference type="PIRSF" id="PIRSF001529">
    <property type="entry name" value="Ser-tRNA-synth_IIa"/>
    <property type="match status" value="1"/>
</dbReference>
<dbReference type="GO" id="GO:0004828">
    <property type="term" value="F:serine-tRNA ligase activity"/>
    <property type="evidence" value="ECO:0007669"/>
    <property type="project" value="UniProtKB-UniRule"/>
</dbReference>
<evidence type="ECO:0000256" key="5">
    <source>
        <dbReference type="ARBA" id="ARBA00022917"/>
    </source>
</evidence>
<dbReference type="InterPro" id="IPR002317">
    <property type="entry name" value="Ser-tRNA-ligase_type_1"/>
</dbReference>
<dbReference type="InterPro" id="IPR045864">
    <property type="entry name" value="aa-tRNA-synth_II/BPL/LPL"/>
</dbReference>
<dbReference type="AlphaFoldDB" id="A0A1F4PNV0"/>
<evidence type="ECO:0000256" key="9">
    <source>
        <dbReference type="PIRSR" id="PIRSR001529-2"/>
    </source>
</evidence>
<evidence type="ECO:0000256" key="6">
    <source>
        <dbReference type="ARBA" id="ARBA00023146"/>
    </source>
</evidence>
<dbReference type="SUPFAM" id="SSF46589">
    <property type="entry name" value="tRNA-binding arm"/>
    <property type="match status" value="1"/>
</dbReference>
<dbReference type="InterPro" id="IPR042103">
    <property type="entry name" value="SerRS_1_N_sf"/>
</dbReference>
<feature type="binding site" evidence="8">
    <location>
        <position position="223"/>
    </location>
    <ligand>
        <name>L-serine</name>
        <dbReference type="ChEBI" id="CHEBI:33384"/>
    </ligand>
</feature>
<dbReference type="InterPro" id="IPR002314">
    <property type="entry name" value="aa-tRNA-synt_IIb"/>
</dbReference>
<dbReference type="EMBL" id="METE01000006">
    <property type="protein sequence ID" value="OGB85276.1"/>
    <property type="molecule type" value="Genomic_DNA"/>
</dbReference>
<dbReference type="Gene3D" id="1.10.287.40">
    <property type="entry name" value="Serine-tRNA synthetase, tRNA binding domain"/>
    <property type="match status" value="1"/>
</dbReference>
<evidence type="ECO:0000256" key="3">
    <source>
        <dbReference type="ARBA" id="ARBA00022741"/>
    </source>
</evidence>
<dbReference type="SUPFAM" id="SSF55681">
    <property type="entry name" value="Class II aaRS and biotin synthetases"/>
    <property type="match status" value="1"/>
</dbReference>
<evidence type="ECO:0000313" key="11">
    <source>
        <dbReference type="EMBL" id="OGB85276.1"/>
    </source>
</evidence>
<evidence type="ECO:0000256" key="1">
    <source>
        <dbReference type="ARBA" id="ARBA00012840"/>
    </source>
</evidence>
<dbReference type="GO" id="GO:0005524">
    <property type="term" value="F:ATP binding"/>
    <property type="evidence" value="ECO:0007669"/>
    <property type="project" value="UniProtKB-KW"/>
</dbReference>
<feature type="binding site" evidence="8">
    <location>
        <position position="274"/>
    </location>
    <ligand>
        <name>L-serine</name>
        <dbReference type="ChEBI" id="CHEBI:33384"/>
    </ligand>
</feature>
<dbReference type="InterPro" id="IPR010978">
    <property type="entry name" value="tRNA-bd_arm"/>
</dbReference>
<dbReference type="Gene3D" id="3.30.930.10">
    <property type="entry name" value="Bira Bifunctional Protein, Domain 2"/>
    <property type="match status" value="1"/>
</dbReference>
<dbReference type="GO" id="GO:0005737">
    <property type="term" value="C:cytoplasm"/>
    <property type="evidence" value="ECO:0007669"/>
    <property type="project" value="UniProtKB-UniRule"/>
</dbReference>
<keyword evidence="5" id="KW-0648">Protein biosynthesis</keyword>
<accession>A0A1F4PNV0</accession>
<protein>
    <recommendedName>
        <fullName evidence="1 7">Serine--tRNA ligase</fullName>
        <ecNumber evidence="1 7">6.1.1.11</ecNumber>
    </recommendedName>
</protein>
<feature type="binding site" evidence="8">
    <location>
        <position position="251"/>
    </location>
    <ligand>
        <name>L-serine</name>
        <dbReference type="ChEBI" id="CHEBI:33384"/>
    </ligand>
</feature>
<feature type="binding site" evidence="8">
    <location>
        <position position="380"/>
    </location>
    <ligand>
        <name>L-serine</name>
        <dbReference type="ChEBI" id="CHEBI:33384"/>
    </ligand>
</feature>
<feature type="domain" description="Aminoacyl-transfer RNA synthetases class-II family profile" evidence="10">
    <location>
        <begin position="128"/>
        <end position="407"/>
    </location>
</feature>
<dbReference type="PRINTS" id="PR00981">
    <property type="entry name" value="TRNASYNTHSER"/>
</dbReference>
<dbReference type="Proteomes" id="UP000179010">
    <property type="component" value="Unassembled WGS sequence"/>
</dbReference>
<dbReference type="GO" id="GO:0006434">
    <property type="term" value="P:seryl-tRNA aminoacylation"/>
    <property type="evidence" value="ECO:0007669"/>
    <property type="project" value="UniProtKB-UniRule"/>
</dbReference>
<dbReference type="InterPro" id="IPR033729">
    <property type="entry name" value="SerRS_core"/>
</dbReference>
<dbReference type="Pfam" id="PF00587">
    <property type="entry name" value="tRNA-synt_2b"/>
    <property type="match status" value="1"/>
</dbReference>
<keyword evidence="3" id="KW-0547">Nucleotide-binding</keyword>
<dbReference type="STRING" id="1798539.A2994_03255"/>
<evidence type="ECO:0000256" key="4">
    <source>
        <dbReference type="ARBA" id="ARBA00022840"/>
    </source>
</evidence>
<dbReference type="CDD" id="cd00770">
    <property type="entry name" value="SerRS_core"/>
    <property type="match status" value="1"/>
</dbReference>
<dbReference type="EC" id="6.1.1.11" evidence="1 7"/>
<feature type="binding site" evidence="9">
    <location>
        <begin position="338"/>
        <end position="341"/>
    </location>
    <ligand>
        <name>ATP</name>
        <dbReference type="ChEBI" id="CHEBI:30616"/>
    </ligand>
</feature>
<gene>
    <name evidence="11" type="ORF">A2994_03255</name>
</gene>
<organism evidence="11 12">
    <name type="scientific">candidate division Kazan bacterium RIFCSPLOWO2_01_FULL_48_13</name>
    <dbReference type="NCBI Taxonomy" id="1798539"/>
    <lineage>
        <taxon>Bacteria</taxon>
        <taxon>Bacteria division Kazan-3B-28</taxon>
    </lineage>
</organism>
<evidence type="ECO:0000313" key="12">
    <source>
        <dbReference type="Proteomes" id="UP000179010"/>
    </source>
</evidence>